<comment type="caution">
    <text evidence="2">The sequence shown here is derived from an EMBL/GenBank/DDBJ whole genome shotgun (WGS) entry which is preliminary data.</text>
</comment>
<evidence type="ECO:0000313" key="2">
    <source>
        <dbReference type="EMBL" id="MET7001057.1"/>
    </source>
</evidence>
<feature type="compositionally biased region" description="Basic residues" evidence="1">
    <location>
        <begin position="375"/>
        <end position="385"/>
    </location>
</feature>
<feature type="region of interest" description="Disordered" evidence="1">
    <location>
        <begin position="332"/>
        <end position="385"/>
    </location>
</feature>
<dbReference type="EMBL" id="JBEXAC010000003">
    <property type="protein sequence ID" value="MET7001057.1"/>
    <property type="molecule type" value="Genomic_DNA"/>
</dbReference>
<protein>
    <submittedName>
        <fullName evidence="2">Uncharacterized protein</fullName>
    </submittedName>
</protein>
<proteinExistence type="predicted"/>
<sequence>MKIRKDDYQEVLEYLTNKRWEGEEFVAFLNDGLPASKEELYTFSTEYDAREFCYEMSTDIDFYNFLSIRSAYRTMQEAAEDSKLMIERDGIIDVSLMVAVRYERLEREQLNNNQNSKVMNQKNFEYLRDQVKYTGFGEGLENDLKQKIQEGNPEFKLAYENKYGNDTVNATLNFSQSKQSDMYFFNSYQVNVQKENTAETMDQTFYINKGNNITLKEAYNLMEGRSVNKDLTNKEGQVYNAWVQMDFKQSDDNGNFKLKHYHQNYGYDLEAVLSKHPIRELSNEEYKANLMDSLKKGNLQSATFQINGADHKQYVEANPQFKTINIYDSSMQRVDNRQSKKEQQSEGEGQSVKQDGKKEKQTPAEDDGPEMPKTSNKKKKRQSIS</sequence>
<organism evidence="2 3">
    <name type="scientific">Chitinophaga defluvii</name>
    <dbReference type="NCBI Taxonomy" id="3163343"/>
    <lineage>
        <taxon>Bacteria</taxon>
        <taxon>Pseudomonadati</taxon>
        <taxon>Bacteroidota</taxon>
        <taxon>Chitinophagia</taxon>
        <taxon>Chitinophagales</taxon>
        <taxon>Chitinophagaceae</taxon>
        <taxon>Chitinophaga</taxon>
    </lineage>
</organism>
<keyword evidence="3" id="KW-1185">Reference proteome</keyword>
<reference evidence="2 3" key="1">
    <citation type="submission" date="2024-06" db="EMBL/GenBank/DDBJ databases">
        <title>Chitinophaga defluvii sp. nov., isolated from municipal sewage.</title>
        <authorList>
            <person name="Zhang L."/>
        </authorList>
    </citation>
    <scope>NUCLEOTIDE SEQUENCE [LARGE SCALE GENOMIC DNA]</scope>
    <source>
        <strain evidence="2 3">H8</strain>
    </source>
</reference>
<name>A0ABV2TDF3_9BACT</name>
<evidence type="ECO:0000256" key="1">
    <source>
        <dbReference type="SAM" id="MobiDB-lite"/>
    </source>
</evidence>
<gene>
    <name evidence="2" type="ORF">ABR189_26970</name>
</gene>
<dbReference type="Proteomes" id="UP001549749">
    <property type="component" value="Unassembled WGS sequence"/>
</dbReference>
<feature type="compositionally biased region" description="Basic and acidic residues" evidence="1">
    <location>
        <begin position="354"/>
        <end position="363"/>
    </location>
</feature>
<evidence type="ECO:0000313" key="3">
    <source>
        <dbReference type="Proteomes" id="UP001549749"/>
    </source>
</evidence>
<feature type="compositionally biased region" description="Basic and acidic residues" evidence="1">
    <location>
        <begin position="334"/>
        <end position="344"/>
    </location>
</feature>
<dbReference type="RefSeq" id="WP_354663630.1">
    <property type="nucleotide sequence ID" value="NZ_JBEXAC010000003.1"/>
</dbReference>
<accession>A0ABV2TDF3</accession>